<gene>
    <name evidence="2" type="ORF">PTE30175_05606</name>
</gene>
<evidence type="ECO:0000256" key="1">
    <source>
        <dbReference type="SAM" id="Phobius"/>
    </source>
</evidence>
<accession>A0A5E4ZFR1</accession>
<keyword evidence="3" id="KW-1185">Reference proteome</keyword>
<organism evidence="2 3">
    <name type="scientific">Pandoraea terrae</name>
    <dbReference type="NCBI Taxonomy" id="1537710"/>
    <lineage>
        <taxon>Bacteria</taxon>
        <taxon>Pseudomonadati</taxon>
        <taxon>Pseudomonadota</taxon>
        <taxon>Betaproteobacteria</taxon>
        <taxon>Burkholderiales</taxon>
        <taxon>Burkholderiaceae</taxon>
        <taxon>Pandoraea</taxon>
    </lineage>
</organism>
<reference evidence="2 3" key="1">
    <citation type="submission" date="2019-08" db="EMBL/GenBank/DDBJ databases">
        <authorList>
            <person name="Peeters C."/>
        </authorList>
    </citation>
    <scope>NUCLEOTIDE SEQUENCE [LARGE SCALE GENOMIC DNA]</scope>
    <source>
        <strain evidence="2 3">LMG 30175</strain>
    </source>
</reference>
<feature type="transmembrane region" description="Helical" evidence="1">
    <location>
        <begin position="25"/>
        <end position="46"/>
    </location>
</feature>
<evidence type="ECO:0000313" key="3">
    <source>
        <dbReference type="Proteomes" id="UP000414233"/>
    </source>
</evidence>
<evidence type="ECO:0008006" key="4">
    <source>
        <dbReference type="Google" id="ProtNLM"/>
    </source>
</evidence>
<dbReference type="Proteomes" id="UP000414233">
    <property type="component" value="Unassembled WGS sequence"/>
</dbReference>
<keyword evidence="1" id="KW-1133">Transmembrane helix</keyword>
<keyword evidence="1" id="KW-0472">Membrane</keyword>
<feature type="transmembrane region" description="Helical" evidence="1">
    <location>
        <begin position="52"/>
        <end position="72"/>
    </location>
</feature>
<dbReference type="RefSeq" id="WP_150700316.1">
    <property type="nucleotide sequence ID" value="NZ_CABPRZ010000053.1"/>
</dbReference>
<protein>
    <recommendedName>
        <fullName evidence="4">Transmembrane protein</fullName>
    </recommendedName>
</protein>
<keyword evidence="1" id="KW-0812">Transmembrane</keyword>
<dbReference type="AlphaFoldDB" id="A0A5E4ZFR1"/>
<name>A0A5E4ZFR1_9BURK</name>
<dbReference type="EMBL" id="CABPRZ010000053">
    <property type="protein sequence ID" value="VVE59698.1"/>
    <property type="molecule type" value="Genomic_DNA"/>
</dbReference>
<dbReference type="OrthoDB" id="8951952at2"/>
<proteinExistence type="predicted"/>
<sequence length="426" mass="45909">MPIDLSQIGPPRPYPAHGPQFRRWLLAWAGCCIIGATLVLLLWPNGSPASGAWFWLWMIGAPNAVFLVLLGLRRAAYETEYLHALYYNQHWENRRHELIERGQQPLHVLAYSYRFPLEGQALAQTILDGPAVLRAQPLRDSSAVVRHTRLPDAEPDSGQVDPLLAKVLQQVPLTPHGNLYAHLLVPLVKVLRDLSQTGSGHLPKVRLVTDATSVTPDPLEPLRAVINACGLPSLDCEIAPASQGLMLADAWLDGGASRPVLLIAAQLRDVPPADSTEGGVAVLLARPSLQLPDSIGPCATLHRPVTADPGTMADGLATAVCWGKADADTVQHVWMTGFHADENRLLAGTFRDIGLAGLSSQEAKHLPDHALGHAGVAAGWLSVAAAVESGTDGPQLVMTRAENIQMAVLYAHKQPSHEYRTEQHAG</sequence>
<evidence type="ECO:0000313" key="2">
    <source>
        <dbReference type="EMBL" id="VVE59698.1"/>
    </source>
</evidence>